<comment type="caution">
    <text evidence="3">The sequence shown here is derived from an EMBL/GenBank/DDBJ whole genome shotgun (WGS) entry which is preliminary data.</text>
</comment>
<evidence type="ECO:0000256" key="1">
    <source>
        <dbReference type="SAM" id="MobiDB-lite"/>
    </source>
</evidence>
<evidence type="ECO:0000313" key="3">
    <source>
        <dbReference type="EMBL" id="MUN35255.1"/>
    </source>
</evidence>
<feature type="chain" id="PRO_5039004576" evidence="2">
    <location>
        <begin position="21"/>
        <end position="167"/>
    </location>
</feature>
<protein>
    <submittedName>
        <fullName evidence="3">Uncharacterized protein</fullName>
    </submittedName>
</protein>
<dbReference type="PROSITE" id="PS51257">
    <property type="entry name" value="PROKAR_LIPOPROTEIN"/>
    <property type="match status" value="1"/>
</dbReference>
<dbReference type="AlphaFoldDB" id="A0A7K1KT97"/>
<dbReference type="EMBL" id="WOFH01000001">
    <property type="protein sequence ID" value="MUN35255.1"/>
    <property type="molecule type" value="Genomic_DNA"/>
</dbReference>
<keyword evidence="2" id="KW-0732">Signal</keyword>
<feature type="signal peptide" evidence="2">
    <location>
        <begin position="1"/>
        <end position="20"/>
    </location>
</feature>
<sequence>MAKKIAIVLAFGGLMLGATSCDDDGGGKGDAKAGPSTPSAAATPGATAPGAAAPTSPSAASPTAASPTPSTPAAAPARPRLPTSKTIVMIDPDGKRYTYTEMAQLAAGMRATMKTAPSNFCAKSYQEGVKGGGRFPAGRGAWMSACEEGWRLGAKPRWPTPRWPTPR</sequence>
<organism evidence="3 4">
    <name type="scientific">Actinomadura litoris</name>
    <dbReference type="NCBI Taxonomy" id="2678616"/>
    <lineage>
        <taxon>Bacteria</taxon>
        <taxon>Bacillati</taxon>
        <taxon>Actinomycetota</taxon>
        <taxon>Actinomycetes</taxon>
        <taxon>Streptosporangiales</taxon>
        <taxon>Thermomonosporaceae</taxon>
        <taxon>Actinomadura</taxon>
    </lineage>
</organism>
<dbReference type="RefSeq" id="WP_156214221.1">
    <property type="nucleotide sequence ID" value="NZ_WOFH01000001.1"/>
</dbReference>
<evidence type="ECO:0000256" key="2">
    <source>
        <dbReference type="SAM" id="SignalP"/>
    </source>
</evidence>
<feature type="compositionally biased region" description="Low complexity" evidence="1">
    <location>
        <begin position="32"/>
        <end position="77"/>
    </location>
</feature>
<name>A0A7K1KT97_9ACTN</name>
<evidence type="ECO:0000313" key="4">
    <source>
        <dbReference type="Proteomes" id="UP000432015"/>
    </source>
</evidence>
<dbReference type="Proteomes" id="UP000432015">
    <property type="component" value="Unassembled WGS sequence"/>
</dbReference>
<reference evidence="3 4" key="1">
    <citation type="submission" date="2019-11" db="EMBL/GenBank/DDBJ databases">
        <authorList>
            <person name="Cao P."/>
        </authorList>
    </citation>
    <scope>NUCLEOTIDE SEQUENCE [LARGE SCALE GENOMIC DNA]</scope>
    <source>
        <strain evidence="3 4">NEAU-AAG5</strain>
    </source>
</reference>
<keyword evidence="4" id="KW-1185">Reference proteome</keyword>
<proteinExistence type="predicted"/>
<accession>A0A7K1KT97</accession>
<feature type="region of interest" description="Disordered" evidence="1">
    <location>
        <begin position="22"/>
        <end position="87"/>
    </location>
</feature>
<gene>
    <name evidence="3" type="ORF">GNZ18_01355</name>
</gene>